<dbReference type="SUPFAM" id="SSF51905">
    <property type="entry name" value="FAD/NAD(P)-binding domain"/>
    <property type="match status" value="1"/>
</dbReference>
<dbReference type="EMBL" id="ML213591">
    <property type="protein sequence ID" value="TFK43893.1"/>
    <property type="molecule type" value="Genomic_DNA"/>
</dbReference>
<keyword evidence="4" id="KW-1185">Reference proteome</keyword>
<dbReference type="OrthoDB" id="269227at2759"/>
<gene>
    <name evidence="3" type="ORF">BDQ12DRAFT_595605</name>
</gene>
<evidence type="ECO:0000256" key="1">
    <source>
        <dbReference type="ARBA" id="ARBA00010790"/>
    </source>
</evidence>
<dbReference type="InterPro" id="IPR012132">
    <property type="entry name" value="GMC_OxRdtase"/>
</dbReference>
<dbReference type="Gene3D" id="3.50.50.60">
    <property type="entry name" value="FAD/NAD(P)-binding domain"/>
    <property type="match status" value="1"/>
</dbReference>
<dbReference type="PANTHER" id="PTHR11552:SF147">
    <property type="entry name" value="CHOLINE DEHYDROGENASE, MITOCHONDRIAL"/>
    <property type="match status" value="1"/>
</dbReference>
<evidence type="ECO:0000313" key="3">
    <source>
        <dbReference type="EMBL" id="TFK43893.1"/>
    </source>
</evidence>
<dbReference type="PANTHER" id="PTHR11552">
    <property type="entry name" value="GLUCOSE-METHANOL-CHOLINE GMC OXIDOREDUCTASE"/>
    <property type="match status" value="1"/>
</dbReference>
<feature type="non-terminal residue" evidence="3">
    <location>
        <position position="1"/>
    </location>
</feature>
<dbReference type="GO" id="GO:0016491">
    <property type="term" value="F:oxidoreductase activity"/>
    <property type="evidence" value="ECO:0007669"/>
    <property type="project" value="TreeGrafter"/>
</dbReference>
<comment type="similarity">
    <text evidence="1">Belongs to the GMC oxidoreductase family.</text>
</comment>
<comment type="subunit">
    <text evidence="2">Monomer.</text>
</comment>
<reference evidence="3 4" key="1">
    <citation type="journal article" date="2019" name="Nat. Ecol. Evol.">
        <title>Megaphylogeny resolves global patterns of mushroom evolution.</title>
        <authorList>
            <person name="Varga T."/>
            <person name="Krizsan K."/>
            <person name="Foldi C."/>
            <person name="Dima B."/>
            <person name="Sanchez-Garcia M."/>
            <person name="Sanchez-Ramirez S."/>
            <person name="Szollosi G.J."/>
            <person name="Szarkandi J.G."/>
            <person name="Papp V."/>
            <person name="Albert L."/>
            <person name="Andreopoulos W."/>
            <person name="Angelini C."/>
            <person name="Antonin V."/>
            <person name="Barry K.W."/>
            <person name="Bougher N.L."/>
            <person name="Buchanan P."/>
            <person name="Buyck B."/>
            <person name="Bense V."/>
            <person name="Catcheside P."/>
            <person name="Chovatia M."/>
            <person name="Cooper J."/>
            <person name="Damon W."/>
            <person name="Desjardin D."/>
            <person name="Finy P."/>
            <person name="Geml J."/>
            <person name="Haridas S."/>
            <person name="Hughes K."/>
            <person name="Justo A."/>
            <person name="Karasinski D."/>
            <person name="Kautmanova I."/>
            <person name="Kiss B."/>
            <person name="Kocsube S."/>
            <person name="Kotiranta H."/>
            <person name="LaButti K.M."/>
            <person name="Lechner B.E."/>
            <person name="Liimatainen K."/>
            <person name="Lipzen A."/>
            <person name="Lukacs Z."/>
            <person name="Mihaltcheva S."/>
            <person name="Morgado L.N."/>
            <person name="Niskanen T."/>
            <person name="Noordeloos M.E."/>
            <person name="Ohm R.A."/>
            <person name="Ortiz-Santana B."/>
            <person name="Ovrebo C."/>
            <person name="Racz N."/>
            <person name="Riley R."/>
            <person name="Savchenko A."/>
            <person name="Shiryaev A."/>
            <person name="Soop K."/>
            <person name="Spirin V."/>
            <person name="Szebenyi C."/>
            <person name="Tomsovsky M."/>
            <person name="Tulloss R.E."/>
            <person name="Uehling J."/>
            <person name="Grigoriev I.V."/>
            <person name="Vagvolgyi C."/>
            <person name="Papp T."/>
            <person name="Martin F.M."/>
            <person name="Miettinen O."/>
            <person name="Hibbett D.S."/>
            <person name="Nagy L.G."/>
        </authorList>
    </citation>
    <scope>NUCLEOTIDE SEQUENCE [LARGE SCALE GENOMIC DNA]</scope>
    <source>
        <strain evidence="3 4">CBS 166.37</strain>
    </source>
</reference>
<dbReference type="Proteomes" id="UP000308652">
    <property type="component" value="Unassembled WGS sequence"/>
</dbReference>
<protein>
    <submittedName>
        <fullName evidence="3">Uncharacterized protein</fullName>
    </submittedName>
</protein>
<evidence type="ECO:0000313" key="4">
    <source>
        <dbReference type="Proteomes" id="UP000308652"/>
    </source>
</evidence>
<dbReference type="AlphaFoldDB" id="A0A5C3MGW2"/>
<evidence type="ECO:0000256" key="2">
    <source>
        <dbReference type="ARBA" id="ARBA00011245"/>
    </source>
</evidence>
<organism evidence="3 4">
    <name type="scientific">Crucibulum laeve</name>
    <dbReference type="NCBI Taxonomy" id="68775"/>
    <lineage>
        <taxon>Eukaryota</taxon>
        <taxon>Fungi</taxon>
        <taxon>Dikarya</taxon>
        <taxon>Basidiomycota</taxon>
        <taxon>Agaricomycotina</taxon>
        <taxon>Agaricomycetes</taxon>
        <taxon>Agaricomycetidae</taxon>
        <taxon>Agaricales</taxon>
        <taxon>Agaricineae</taxon>
        <taxon>Nidulariaceae</taxon>
        <taxon>Crucibulum</taxon>
    </lineage>
</organism>
<dbReference type="GO" id="GO:0050660">
    <property type="term" value="F:flavin adenine dinucleotide binding"/>
    <property type="evidence" value="ECO:0007669"/>
    <property type="project" value="InterPro"/>
</dbReference>
<accession>A0A5C3MGW2</accession>
<dbReference type="Pfam" id="PF13450">
    <property type="entry name" value="NAD_binding_8"/>
    <property type="match status" value="1"/>
</dbReference>
<name>A0A5C3MGW2_9AGAR</name>
<sequence>NMAQKSFDYVVIGGGTAGLVVAARLAEISDVTVAVLEAGDDVTDELNVKVPGA</sequence>
<dbReference type="STRING" id="68775.A0A5C3MGW2"/>
<dbReference type="InterPro" id="IPR036188">
    <property type="entry name" value="FAD/NAD-bd_sf"/>
</dbReference>
<proteinExistence type="inferred from homology"/>